<evidence type="ECO:0000256" key="5">
    <source>
        <dbReference type="ARBA" id="ARBA00023136"/>
    </source>
</evidence>
<feature type="transmembrane region" description="Helical" evidence="6">
    <location>
        <begin position="250"/>
        <end position="269"/>
    </location>
</feature>
<reference evidence="8 9" key="1">
    <citation type="submission" date="2021-12" db="EMBL/GenBank/DDBJ databases">
        <title>Discovery of the Pendulisporaceae a myxobacterial family with distinct sporulation behavior and unique specialized metabolism.</title>
        <authorList>
            <person name="Garcia R."/>
            <person name="Popoff A."/>
            <person name="Bader C.D."/>
            <person name="Loehr J."/>
            <person name="Walesch S."/>
            <person name="Walt C."/>
            <person name="Boldt J."/>
            <person name="Bunk B."/>
            <person name="Haeckl F.J.F.P.J."/>
            <person name="Gunesch A.P."/>
            <person name="Birkelbach J."/>
            <person name="Nuebel U."/>
            <person name="Pietschmann T."/>
            <person name="Bach T."/>
            <person name="Mueller R."/>
        </authorList>
    </citation>
    <scope>NUCLEOTIDE SEQUENCE [LARGE SCALE GENOMIC DNA]</scope>
    <source>
        <strain evidence="8 9">MSr12523</strain>
    </source>
</reference>
<gene>
    <name evidence="8" type="ORF">LZC95_33395</name>
</gene>
<keyword evidence="4 6" id="KW-1133">Transmembrane helix</keyword>
<dbReference type="Gene3D" id="1.20.1250.20">
    <property type="entry name" value="MFS general substrate transporter like domains"/>
    <property type="match status" value="2"/>
</dbReference>
<dbReference type="InterPro" id="IPR011701">
    <property type="entry name" value="MFS"/>
</dbReference>
<feature type="transmembrane region" description="Helical" evidence="6">
    <location>
        <begin position="347"/>
        <end position="368"/>
    </location>
</feature>
<keyword evidence="3 6" id="KW-0812">Transmembrane</keyword>
<feature type="transmembrane region" description="Helical" evidence="6">
    <location>
        <begin position="186"/>
        <end position="210"/>
    </location>
</feature>
<comment type="subcellular location">
    <subcellularLocation>
        <location evidence="1">Membrane</location>
        <topology evidence="1">Multi-pass membrane protein</topology>
    </subcellularLocation>
</comment>
<evidence type="ECO:0000256" key="4">
    <source>
        <dbReference type="ARBA" id="ARBA00022989"/>
    </source>
</evidence>
<evidence type="ECO:0000313" key="8">
    <source>
        <dbReference type="EMBL" id="WXB00243.1"/>
    </source>
</evidence>
<keyword evidence="5 6" id="KW-0472">Membrane</keyword>
<dbReference type="Proteomes" id="UP001379533">
    <property type="component" value="Chromosome"/>
</dbReference>
<proteinExistence type="predicted"/>
<feature type="transmembrane region" description="Helical" evidence="6">
    <location>
        <begin position="24"/>
        <end position="44"/>
    </location>
</feature>
<protein>
    <submittedName>
        <fullName evidence="8">MFS transporter</fullName>
    </submittedName>
</protein>
<accession>A0ABZ2KNL9</accession>
<feature type="domain" description="Major facilitator superfamily (MFS) profile" evidence="7">
    <location>
        <begin position="1"/>
        <end position="371"/>
    </location>
</feature>
<evidence type="ECO:0000256" key="6">
    <source>
        <dbReference type="SAM" id="Phobius"/>
    </source>
</evidence>
<dbReference type="SUPFAM" id="SSF103473">
    <property type="entry name" value="MFS general substrate transporter"/>
    <property type="match status" value="1"/>
</dbReference>
<dbReference type="InterPro" id="IPR036259">
    <property type="entry name" value="MFS_trans_sf"/>
</dbReference>
<evidence type="ECO:0000313" key="9">
    <source>
        <dbReference type="Proteomes" id="UP001379533"/>
    </source>
</evidence>
<dbReference type="PROSITE" id="PS50850">
    <property type="entry name" value="MFS"/>
    <property type="match status" value="1"/>
</dbReference>
<evidence type="ECO:0000256" key="2">
    <source>
        <dbReference type="ARBA" id="ARBA00022448"/>
    </source>
</evidence>
<dbReference type="PANTHER" id="PTHR23506">
    <property type="entry name" value="GH10249P"/>
    <property type="match status" value="1"/>
</dbReference>
<dbReference type="Pfam" id="PF07690">
    <property type="entry name" value="MFS_1"/>
    <property type="match status" value="1"/>
</dbReference>
<dbReference type="PANTHER" id="PTHR23506:SF23">
    <property type="entry name" value="GH10249P"/>
    <property type="match status" value="1"/>
</dbReference>
<dbReference type="InterPro" id="IPR050930">
    <property type="entry name" value="MFS_Vesicular_Transporter"/>
</dbReference>
<evidence type="ECO:0000259" key="7">
    <source>
        <dbReference type="PROSITE" id="PS50850"/>
    </source>
</evidence>
<name>A0ABZ2KNL9_9BACT</name>
<keyword evidence="2" id="KW-0813">Transport</keyword>
<feature type="transmembrane region" description="Helical" evidence="6">
    <location>
        <begin position="56"/>
        <end position="77"/>
    </location>
</feature>
<dbReference type="EMBL" id="CP089982">
    <property type="protein sequence ID" value="WXB00243.1"/>
    <property type="molecule type" value="Genomic_DNA"/>
</dbReference>
<evidence type="ECO:0000256" key="3">
    <source>
        <dbReference type="ARBA" id="ARBA00022692"/>
    </source>
</evidence>
<feature type="transmembrane region" description="Helical" evidence="6">
    <location>
        <begin position="309"/>
        <end position="335"/>
    </location>
</feature>
<sequence length="393" mass="40669">MLPATLVTPAIRPLFVSHHAGNEGAMHAFMAMNMLGGAIGAPLLGRADDALGNRRALLVFLTLVDAVLLGAFALHVPTPALLVLRTVEGAAHVGAASILMGDAAVYSKSHGGKVMGMAALAVVLAIACGSFFGGLLLTIDARMPFIAASLLALFVALSTRERPAAQRARRPSAGRLTSLLSREPELWVPLGAAFVGRFVIGCLVVTFALFAHRAHGYSDKTIGFLFSLVTVPFALASYPAGRLLDRIPRAAMLVGGALLCAAALAGLGWVPRNAIGVSMLLFGIGSSMIFVPVIFYGAHVGQATERATVMALVHGAGCVGMLLGPAVAGIVSAVVGRRTDAVTGYRSVFLVACAVTLGWVLASAGVLARRMREEAAELRRSPEEAPRSCDSNG</sequence>
<organism evidence="8 9">
    <name type="scientific">Pendulispora brunnea</name>
    <dbReference type="NCBI Taxonomy" id="2905690"/>
    <lineage>
        <taxon>Bacteria</taxon>
        <taxon>Pseudomonadati</taxon>
        <taxon>Myxococcota</taxon>
        <taxon>Myxococcia</taxon>
        <taxon>Myxococcales</taxon>
        <taxon>Sorangiineae</taxon>
        <taxon>Pendulisporaceae</taxon>
        <taxon>Pendulispora</taxon>
    </lineage>
</organism>
<feature type="transmembrane region" description="Helical" evidence="6">
    <location>
        <begin position="118"/>
        <end position="139"/>
    </location>
</feature>
<feature type="transmembrane region" description="Helical" evidence="6">
    <location>
        <begin position="222"/>
        <end position="238"/>
    </location>
</feature>
<dbReference type="RefSeq" id="WP_394850885.1">
    <property type="nucleotide sequence ID" value="NZ_CP089982.1"/>
</dbReference>
<dbReference type="InterPro" id="IPR020846">
    <property type="entry name" value="MFS_dom"/>
</dbReference>
<keyword evidence="9" id="KW-1185">Reference proteome</keyword>
<feature type="transmembrane region" description="Helical" evidence="6">
    <location>
        <begin position="275"/>
        <end position="297"/>
    </location>
</feature>
<evidence type="ECO:0000256" key="1">
    <source>
        <dbReference type="ARBA" id="ARBA00004141"/>
    </source>
</evidence>